<dbReference type="SUPFAM" id="SSF55811">
    <property type="entry name" value="Nudix"/>
    <property type="match status" value="1"/>
</dbReference>
<dbReference type="EMBL" id="SHBP01000003">
    <property type="protein sequence ID" value="RZO20711.1"/>
    <property type="molecule type" value="Genomic_DNA"/>
</dbReference>
<dbReference type="InterPro" id="IPR000086">
    <property type="entry name" value="NUDIX_hydrolase_dom"/>
</dbReference>
<sequence>MLTMIANHLHKFPLKRQKPDPKNTHMAAAVLMVLHGQDDDPQVILTQRAFHLKSHAGEVAFPGGMWDRVDEDLMQTALREAQEEIGLDSDSVTLLATMPTSSPRRRDISVTPFVAVANNSLKLSPDDGEIAAIFDAPLKAFMQLDQYEYFEMELGAEYGGGVIRFPFLMYKNYKIWGFTLNVITDLLNATLGAGIDLDYPTHEKFEKLTKEV</sequence>
<dbReference type="Proteomes" id="UP000315889">
    <property type="component" value="Unassembled WGS sequence"/>
</dbReference>
<keyword evidence="3" id="KW-0479">Metal-binding</keyword>
<dbReference type="GO" id="GO:0046872">
    <property type="term" value="F:metal ion binding"/>
    <property type="evidence" value="ECO:0007669"/>
    <property type="project" value="UniProtKB-KW"/>
</dbReference>
<evidence type="ECO:0000313" key="9">
    <source>
        <dbReference type="Proteomes" id="UP000315889"/>
    </source>
</evidence>
<dbReference type="InterPro" id="IPR045121">
    <property type="entry name" value="CoAse"/>
</dbReference>
<keyword evidence="5" id="KW-0460">Magnesium</keyword>
<evidence type="ECO:0000256" key="4">
    <source>
        <dbReference type="ARBA" id="ARBA00022801"/>
    </source>
</evidence>
<accession>A0A520MHP9</accession>
<comment type="cofactor">
    <cofactor evidence="1">
        <name>Mn(2+)</name>
        <dbReference type="ChEBI" id="CHEBI:29035"/>
    </cofactor>
</comment>
<feature type="domain" description="Nudix hydrolase" evidence="7">
    <location>
        <begin position="24"/>
        <end position="158"/>
    </location>
</feature>
<dbReference type="GO" id="GO:0010945">
    <property type="term" value="F:coenzyme A diphosphatase activity"/>
    <property type="evidence" value="ECO:0007669"/>
    <property type="project" value="InterPro"/>
</dbReference>
<dbReference type="PANTHER" id="PTHR12992">
    <property type="entry name" value="NUDIX HYDROLASE"/>
    <property type="match status" value="1"/>
</dbReference>
<reference evidence="8 9" key="1">
    <citation type="submission" date="2019-02" db="EMBL/GenBank/DDBJ databases">
        <title>Prokaryotic population dynamics and viral predation in marine succession experiment using metagenomics: the confinement effect.</title>
        <authorList>
            <person name="Haro-Moreno J.M."/>
            <person name="Rodriguez-Valera F."/>
            <person name="Lopez-Perez M."/>
        </authorList>
    </citation>
    <scope>NUCLEOTIDE SEQUENCE [LARGE SCALE GENOMIC DNA]</scope>
    <source>
        <strain evidence="8">MED-G170</strain>
    </source>
</reference>
<keyword evidence="6" id="KW-0464">Manganese</keyword>
<evidence type="ECO:0000256" key="1">
    <source>
        <dbReference type="ARBA" id="ARBA00001936"/>
    </source>
</evidence>
<gene>
    <name evidence="8" type="ORF">EVB03_03090</name>
</gene>
<proteinExistence type="predicted"/>
<name>A0A520MHP9_9GAMM</name>
<evidence type="ECO:0000256" key="3">
    <source>
        <dbReference type="ARBA" id="ARBA00022723"/>
    </source>
</evidence>
<evidence type="ECO:0000256" key="5">
    <source>
        <dbReference type="ARBA" id="ARBA00022842"/>
    </source>
</evidence>
<evidence type="ECO:0000256" key="6">
    <source>
        <dbReference type="ARBA" id="ARBA00023211"/>
    </source>
</evidence>
<dbReference type="Pfam" id="PF00293">
    <property type="entry name" value="NUDIX"/>
    <property type="match status" value="1"/>
</dbReference>
<organism evidence="8 9">
    <name type="scientific">SAR92 clade bacterium</name>
    <dbReference type="NCBI Taxonomy" id="2315479"/>
    <lineage>
        <taxon>Bacteria</taxon>
        <taxon>Pseudomonadati</taxon>
        <taxon>Pseudomonadota</taxon>
        <taxon>Gammaproteobacteria</taxon>
        <taxon>Cellvibrionales</taxon>
        <taxon>Porticoccaceae</taxon>
        <taxon>SAR92 clade</taxon>
    </lineage>
</organism>
<comment type="cofactor">
    <cofactor evidence="2">
        <name>Mg(2+)</name>
        <dbReference type="ChEBI" id="CHEBI:18420"/>
    </cofactor>
</comment>
<evidence type="ECO:0000256" key="2">
    <source>
        <dbReference type="ARBA" id="ARBA00001946"/>
    </source>
</evidence>
<dbReference type="PROSITE" id="PS51462">
    <property type="entry name" value="NUDIX"/>
    <property type="match status" value="1"/>
</dbReference>
<comment type="caution">
    <text evidence="8">The sequence shown here is derived from an EMBL/GenBank/DDBJ whole genome shotgun (WGS) entry which is preliminary data.</text>
</comment>
<evidence type="ECO:0000313" key="8">
    <source>
        <dbReference type="EMBL" id="RZO20711.1"/>
    </source>
</evidence>
<dbReference type="InterPro" id="IPR015797">
    <property type="entry name" value="NUDIX_hydrolase-like_dom_sf"/>
</dbReference>
<dbReference type="PANTHER" id="PTHR12992:SF11">
    <property type="entry name" value="MITOCHONDRIAL COENZYME A DIPHOSPHATASE NUDT8"/>
    <property type="match status" value="1"/>
</dbReference>
<evidence type="ECO:0000259" key="7">
    <source>
        <dbReference type="PROSITE" id="PS51462"/>
    </source>
</evidence>
<keyword evidence="4" id="KW-0378">Hydrolase</keyword>
<dbReference type="AlphaFoldDB" id="A0A520MHP9"/>
<dbReference type="CDD" id="cd03426">
    <property type="entry name" value="NUDIX_CoAse_Nudt7"/>
    <property type="match status" value="1"/>
</dbReference>
<dbReference type="Gene3D" id="3.90.79.10">
    <property type="entry name" value="Nucleoside Triphosphate Pyrophosphohydrolase"/>
    <property type="match status" value="1"/>
</dbReference>
<protein>
    <submittedName>
        <fullName evidence="8">CoA pyrophosphatase</fullName>
    </submittedName>
</protein>